<dbReference type="Proteomes" id="UP000243459">
    <property type="component" value="Chromosome 1"/>
</dbReference>
<reference evidence="3" key="1">
    <citation type="journal article" date="2017" name="Nat. Commun.">
        <title>The asparagus genome sheds light on the origin and evolution of a young Y chromosome.</title>
        <authorList>
            <person name="Harkess A."/>
            <person name="Zhou J."/>
            <person name="Xu C."/>
            <person name="Bowers J.E."/>
            <person name="Van der Hulst R."/>
            <person name="Ayyampalayam S."/>
            <person name="Mercati F."/>
            <person name="Riccardi P."/>
            <person name="McKain M.R."/>
            <person name="Kakrana A."/>
            <person name="Tang H."/>
            <person name="Ray J."/>
            <person name="Groenendijk J."/>
            <person name="Arikit S."/>
            <person name="Mathioni S.M."/>
            <person name="Nakano M."/>
            <person name="Shan H."/>
            <person name="Telgmann-Rauber A."/>
            <person name="Kanno A."/>
            <person name="Yue Z."/>
            <person name="Chen H."/>
            <person name="Li W."/>
            <person name="Chen Y."/>
            <person name="Xu X."/>
            <person name="Zhang Y."/>
            <person name="Luo S."/>
            <person name="Chen H."/>
            <person name="Gao J."/>
            <person name="Mao Z."/>
            <person name="Pires J.C."/>
            <person name="Luo M."/>
            <person name="Kudrna D."/>
            <person name="Wing R.A."/>
            <person name="Meyers B.C."/>
            <person name="Yi K."/>
            <person name="Kong H."/>
            <person name="Lavrijsen P."/>
            <person name="Sunseri F."/>
            <person name="Falavigna A."/>
            <person name="Ye Y."/>
            <person name="Leebens-Mack J.H."/>
            <person name="Chen G."/>
        </authorList>
    </citation>
    <scope>NUCLEOTIDE SEQUENCE [LARGE SCALE GENOMIC DNA]</scope>
    <source>
        <strain evidence="3">cv. DH0086</strain>
    </source>
</reference>
<accession>A0A5P1FTN0</accession>
<gene>
    <name evidence="2" type="ORF">A4U43_C01F16930</name>
</gene>
<evidence type="ECO:0000313" key="3">
    <source>
        <dbReference type="Proteomes" id="UP000243459"/>
    </source>
</evidence>
<sequence>MELVGFVAYRRRCERRLRAWVGWPGGGSAERGKAGAPTKDGARWRWSTRRVGERASSVVWSWRGLAGPMALGLGKSGDRRGNVEKTMDKVELQVELEGETSQKSAIKIAPTVVEEQRDSGSDDDNAETEEPYYIATGRERRQIRPPQRFAHAELVVGLPTLDYG</sequence>
<name>A0A5P1FTN0_ASPOF</name>
<evidence type="ECO:0000256" key="1">
    <source>
        <dbReference type="SAM" id="MobiDB-lite"/>
    </source>
</evidence>
<feature type="compositionally biased region" description="Acidic residues" evidence="1">
    <location>
        <begin position="121"/>
        <end position="130"/>
    </location>
</feature>
<dbReference type="AlphaFoldDB" id="A0A5P1FTN0"/>
<protein>
    <submittedName>
        <fullName evidence="2">Uncharacterized protein</fullName>
    </submittedName>
</protein>
<keyword evidence="3" id="KW-1185">Reference proteome</keyword>
<proteinExistence type="predicted"/>
<feature type="region of interest" description="Disordered" evidence="1">
    <location>
        <begin position="100"/>
        <end position="140"/>
    </location>
</feature>
<organism evidence="2 3">
    <name type="scientific">Asparagus officinalis</name>
    <name type="common">Garden asparagus</name>
    <dbReference type="NCBI Taxonomy" id="4686"/>
    <lineage>
        <taxon>Eukaryota</taxon>
        <taxon>Viridiplantae</taxon>
        <taxon>Streptophyta</taxon>
        <taxon>Embryophyta</taxon>
        <taxon>Tracheophyta</taxon>
        <taxon>Spermatophyta</taxon>
        <taxon>Magnoliopsida</taxon>
        <taxon>Liliopsida</taxon>
        <taxon>Asparagales</taxon>
        <taxon>Asparagaceae</taxon>
        <taxon>Asparagoideae</taxon>
        <taxon>Asparagus</taxon>
    </lineage>
</organism>
<dbReference type="EMBL" id="CM007381">
    <property type="protein sequence ID" value="ONK80369.1"/>
    <property type="molecule type" value="Genomic_DNA"/>
</dbReference>
<dbReference type="Gramene" id="ONK80369">
    <property type="protein sequence ID" value="ONK80369"/>
    <property type="gene ID" value="A4U43_C01F16930"/>
</dbReference>
<evidence type="ECO:0000313" key="2">
    <source>
        <dbReference type="EMBL" id="ONK80369.1"/>
    </source>
</evidence>